<evidence type="ECO:0000313" key="15">
    <source>
        <dbReference type="EMBL" id="KAK7399771.1"/>
    </source>
</evidence>
<evidence type="ECO:0000313" key="16">
    <source>
        <dbReference type="Proteomes" id="UP001386955"/>
    </source>
</evidence>
<keyword evidence="9 13" id="KW-1133">Transmembrane helix</keyword>
<keyword evidence="7" id="KW-0732">Signal</keyword>
<dbReference type="Proteomes" id="UP001386955">
    <property type="component" value="Unassembled WGS sequence"/>
</dbReference>
<evidence type="ECO:0000256" key="9">
    <source>
        <dbReference type="ARBA" id="ARBA00022989"/>
    </source>
</evidence>
<dbReference type="InterPro" id="IPR003591">
    <property type="entry name" value="Leu-rich_rpt_typical-subtyp"/>
</dbReference>
<dbReference type="SUPFAM" id="SSF52047">
    <property type="entry name" value="RNI-like"/>
    <property type="match status" value="2"/>
</dbReference>
<dbReference type="GO" id="GO:0004672">
    <property type="term" value="F:protein kinase activity"/>
    <property type="evidence" value="ECO:0007669"/>
    <property type="project" value="InterPro"/>
</dbReference>
<evidence type="ECO:0000256" key="12">
    <source>
        <dbReference type="ARBA" id="ARBA00023180"/>
    </source>
</evidence>
<dbReference type="PANTHER" id="PTHR48056:SF83">
    <property type="entry name" value="LRR RECEPTOR-LIKE SERINE_THREONINE-PROTEIN KINASE FLS2"/>
    <property type="match status" value="1"/>
</dbReference>
<dbReference type="SMART" id="SM00369">
    <property type="entry name" value="LRR_TYP"/>
    <property type="match status" value="10"/>
</dbReference>
<evidence type="ECO:0000256" key="10">
    <source>
        <dbReference type="ARBA" id="ARBA00023136"/>
    </source>
</evidence>
<dbReference type="GO" id="GO:0005886">
    <property type="term" value="C:plasma membrane"/>
    <property type="evidence" value="ECO:0007669"/>
    <property type="project" value="UniProtKB-SubCell"/>
</dbReference>
<reference evidence="15 16" key="1">
    <citation type="submission" date="2024-01" db="EMBL/GenBank/DDBJ databases">
        <title>The genomes of 5 underutilized Papilionoideae crops provide insights into root nodulation and disease resistanc.</title>
        <authorList>
            <person name="Jiang F."/>
        </authorList>
    </citation>
    <scope>NUCLEOTIDE SEQUENCE [LARGE SCALE GENOMIC DNA]</scope>
    <source>
        <strain evidence="15">DUOXIRENSHENG_FW03</strain>
        <tissue evidence="15">Leaves</tissue>
    </source>
</reference>
<evidence type="ECO:0000256" key="2">
    <source>
        <dbReference type="ARBA" id="ARBA00004236"/>
    </source>
</evidence>
<comment type="similarity">
    <text evidence="3">Belongs to the RLP family.</text>
</comment>
<gene>
    <name evidence="15" type="ORF">VNO78_10961</name>
</gene>
<keyword evidence="4" id="KW-1003">Cell membrane</keyword>
<dbReference type="AlphaFoldDB" id="A0AAN9SNC7"/>
<dbReference type="FunFam" id="3.30.200.20:FF:001009">
    <property type="entry name" value="LRR receptor-like serine/threonine-protein kinase FLS2"/>
    <property type="match status" value="1"/>
</dbReference>
<dbReference type="Pfam" id="PF00560">
    <property type="entry name" value="LRR_1"/>
    <property type="match status" value="7"/>
</dbReference>
<dbReference type="InterPro" id="IPR050647">
    <property type="entry name" value="Plant_LRR-RLKs"/>
</dbReference>
<evidence type="ECO:0000259" key="14">
    <source>
        <dbReference type="PROSITE" id="PS50011"/>
    </source>
</evidence>
<dbReference type="PANTHER" id="PTHR48056">
    <property type="entry name" value="LRR RECEPTOR-LIKE SERINE/THREONINE-PROTEIN KINASE-RELATED"/>
    <property type="match status" value="1"/>
</dbReference>
<comment type="caution">
    <text evidence="15">The sequence shown here is derived from an EMBL/GenBank/DDBJ whole genome shotgun (WGS) entry which is preliminary data.</text>
</comment>
<keyword evidence="6 13" id="KW-0812">Transmembrane</keyword>
<organism evidence="15 16">
    <name type="scientific">Psophocarpus tetragonolobus</name>
    <name type="common">Winged bean</name>
    <name type="synonym">Dolichos tetragonolobus</name>
    <dbReference type="NCBI Taxonomy" id="3891"/>
    <lineage>
        <taxon>Eukaryota</taxon>
        <taxon>Viridiplantae</taxon>
        <taxon>Streptophyta</taxon>
        <taxon>Embryophyta</taxon>
        <taxon>Tracheophyta</taxon>
        <taxon>Spermatophyta</taxon>
        <taxon>Magnoliopsida</taxon>
        <taxon>eudicotyledons</taxon>
        <taxon>Gunneridae</taxon>
        <taxon>Pentapetalae</taxon>
        <taxon>rosids</taxon>
        <taxon>fabids</taxon>
        <taxon>Fabales</taxon>
        <taxon>Fabaceae</taxon>
        <taxon>Papilionoideae</taxon>
        <taxon>50 kb inversion clade</taxon>
        <taxon>NPAAA clade</taxon>
        <taxon>indigoferoid/millettioid clade</taxon>
        <taxon>Phaseoleae</taxon>
        <taxon>Psophocarpus</taxon>
    </lineage>
</organism>
<dbReference type="Pfam" id="PF00069">
    <property type="entry name" value="Pkinase"/>
    <property type="match status" value="1"/>
</dbReference>
<dbReference type="InterPro" id="IPR011009">
    <property type="entry name" value="Kinase-like_dom_sf"/>
</dbReference>
<dbReference type="InterPro" id="IPR001245">
    <property type="entry name" value="Ser-Thr/Tyr_kinase_cat_dom"/>
</dbReference>
<keyword evidence="8" id="KW-0677">Repeat</keyword>
<name>A0AAN9SNC7_PSOTE</name>
<dbReference type="PRINTS" id="PR00019">
    <property type="entry name" value="LEURICHRPT"/>
</dbReference>
<dbReference type="PROSITE" id="PS50011">
    <property type="entry name" value="PROTEIN_KINASE_DOM"/>
    <property type="match status" value="1"/>
</dbReference>
<dbReference type="Gene3D" id="3.80.10.10">
    <property type="entry name" value="Ribonuclease Inhibitor"/>
    <property type="match status" value="4"/>
</dbReference>
<evidence type="ECO:0000256" key="13">
    <source>
        <dbReference type="SAM" id="Phobius"/>
    </source>
</evidence>
<dbReference type="InterPro" id="IPR001611">
    <property type="entry name" value="Leu-rich_rpt"/>
</dbReference>
<evidence type="ECO:0000256" key="7">
    <source>
        <dbReference type="ARBA" id="ARBA00022729"/>
    </source>
</evidence>
<comment type="subcellular location">
    <subcellularLocation>
        <location evidence="2">Cell membrane</location>
    </subcellularLocation>
    <subcellularLocation>
        <location evidence="1">Membrane</location>
        <topology evidence="1">Single-pass membrane protein</topology>
    </subcellularLocation>
</comment>
<accession>A0AAN9SNC7</accession>
<evidence type="ECO:0000256" key="8">
    <source>
        <dbReference type="ARBA" id="ARBA00022737"/>
    </source>
</evidence>
<feature type="transmembrane region" description="Helical" evidence="13">
    <location>
        <begin position="617"/>
        <end position="634"/>
    </location>
</feature>
<dbReference type="EMBL" id="JAYMYS010000003">
    <property type="protein sequence ID" value="KAK7399771.1"/>
    <property type="molecule type" value="Genomic_DNA"/>
</dbReference>
<evidence type="ECO:0000256" key="11">
    <source>
        <dbReference type="ARBA" id="ARBA00023170"/>
    </source>
</evidence>
<keyword evidence="5" id="KW-0433">Leucine-rich repeat</keyword>
<dbReference type="Gene3D" id="1.10.510.10">
    <property type="entry name" value="Transferase(Phosphotransferase) domain 1"/>
    <property type="match status" value="1"/>
</dbReference>
<dbReference type="SUPFAM" id="SSF56112">
    <property type="entry name" value="Protein kinase-like (PK-like)"/>
    <property type="match status" value="1"/>
</dbReference>
<feature type="domain" description="Protein kinase" evidence="14">
    <location>
        <begin position="677"/>
        <end position="924"/>
    </location>
</feature>
<evidence type="ECO:0000256" key="6">
    <source>
        <dbReference type="ARBA" id="ARBA00022692"/>
    </source>
</evidence>
<dbReference type="InterPro" id="IPR032675">
    <property type="entry name" value="LRR_dom_sf"/>
</dbReference>
<evidence type="ECO:0000256" key="5">
    <source>
        <dbReference type="ARBA" id="ARBA00022614"/>
    </source>
</evidence>
<dbReference type="FunFam" id="3.80.10.10:FF:000213">
    <property type="entry name" value="Tyrosine-sulfated glycopeptide receptor 1"/>
    <property type="match status" value="1"/>
</dbReference>
<keyword evidence="10 13" id="KW-0472">Membrane</keyword>
<sequence>MLSLKIRLTTVIVLSIVFVSIASYAETSLDIEIQALKAFKNFITDDPNGALVDWVDRNTTATGLAFHVTRLQIMSSSGSRFEFKLIHWMHSCSQLSLCTQLSKLFLFENSLSGPIPPELGNLKSLQYFDLGGNFLNGSIPDSIFNCTSLLGMAFSFNNLTGIIPSNIGNLVNVTKIIGFGNNLIVGSIPPKLGNLVQLETLRLYGNNLNSTIPASIFQLKSLRHLGLSENILEGTISEDIGSLHFLHVLTLHLSKFTGRIPSSITNLTNLTYLSMSQNFLSGELPSNFTELHNLKAIFLGNNFFHGSIPSSIANCTSLVNITLSFNALSGRIPEGFSRLPNLTFLSLASNKLTGEIPDDLYNCSNLSTLSLGENNFSGLIKSRIRNLSKLQLLQLNVNSFIGPTPPEIGNLSQLITLALSENKFSGQIPPQLPKLSRLQGLGIHDTLLEGTIPDKLSELKDLTKLLLYQNKLVGQIPDSISKLEMLSHLDLHGNKLSGFVPRSMGQLNQLLVLDLSHNQLTGSIPGDVIAHLKDMQINLFNLDFSGNNVSGPIPAEAFSHMGLLESLNLSRNHLEGEIPEILAELGHLSSLYLSQTDLKGTIPEGFANLSSLVHLNLSFNQLAVLLLVLVILIFKRGTKLCNFKERDISVNQGPEYSSTLALKRLDPKDLENATGFFSTRNIIGASRLSTVYKVEMEDGQVVALKILNLQQFTANTDNIFKREANTLSQMRHRNLVKILGYAWESGKMKALVLEYVENGNLDSIIHGKGVDQTDGSTISSSAALEGTVGYIAPEFAYMGKVTTKADVFSFGIIVMECLTKRRPTELSEEDGLPIPLREVVTKALANGKEQVANIVDPLLTWNVIDNHDELLSEFIRLSLCCTLPDPEHRPYMNEVLSSLVKLQTTLMVNTTNQSLEQSFLKENY</sequence>
<keyword evidence="16" id="KW-1185">Reference proteome</keyword>
<keyword evidence="11" id="KW-0675">Receptor</keyword>
<dbReference type="InterPro" id="IPR000719">
    <property type="entry name" value="Prot_kinase_dom"/>
</dbReference>
<dbReference type="Gene3D" id="3.30.200.20">
    <property type="entry name" value="Phosphorylase Kinase, domain 1"/>
    <property type="match status" value="1"/>
</dbReference>
<dbReference type="Pfam" id="PF07714">
    <property type="entry name" value="PK_Tyr_Ser-Thr"/>
    <property type="match status" value="1"/>
</dbReference>
<dbReference type="FunFam" id="3.80.10.10:FF:000041">
    <property type="entry name" value="LRR receptor-like serine/threonine-protein kinase ERECTA"/>
    <property type="match status" value="1"/>
</dbReference>
<proteinExistence type="inferred from homology"/>
<dbReference type="FunFam" id="3.80.10.10:FF:000095">
    <property type="entry name" value="LRR receptor-like serine/threonine-protein kinase GSO1"/>
    <property type="match status" value="1"/>
</dbReference>
<dbReference type="GO" id="GO:0005524">
    <property type="term" value="F:ATP binding"/>
    <property type="evidence" value="ECO:0007669"/>
    <property type="project" value="InterPro"/>
</dbReference>
<protein>
    <recommendedName>
        <fullName evidence="14">Protein kinase domain-containing protein</fullName>
    </recommendedName>
</protein>
<keyword evidence="12" id="KW-0325">Glycoprotein</keyword>
<evidence type="ECO:0000256" key="3">
    <source>
        <dbReference type="ARBA" id="ARBA00009592"/>
    </source>
</evidence>
<evidence type="ECO:0000256" key="1">
    <source>
        <dbReference type="ARBA" id="ARBA00004167"/>
    </source>
</evidence>
<dbReference type="Pfam" id="PF13855">
    <property type="entry name" value="LRR_8"/>
    <property type="match status" value="1"/>
</dbReference>
<dbReference type="GO" id="GO:0033612">
    <property type="term" value="F:receptor serine/threonine kinase binding"/>
    <property type="evidence" value="ECO:0007669"/>
    <property type="project" value="TreeGrafter"/>
</dbReference>
<evidence type="ECO:0000256" key="4">
    <source>
        <dbReference type="ARBA" id="ARBA00022475"/>
    </source>
</evidence>